<gene>
    <name evidence="2" type="ORF">GCM10020369_78440</name>
</gene>
<organism evidence="2 3">
    <name type="scientific">Cryptosporangium minutisporangium</name>
    <dbReference type="NCBI Taxonomy" id="113569"/>
    <lineage>
        <taxon>Bacteria</taxon>
        <taxon>Bacillati</taxon>
        <taxon>Actinomycetota</taxon>
        <taxon>Actinomycetes</taxon>
        <taxon>Cryptosporangiales</taxon>
        <taxon>Cryptosporangiaceae</taxon>
        <taxon>Cryptosporangium</taxon>
    </lineage>
</organism>
<comment type="caution">
    <text evidence="2">The sequence shown here is derived from an EMBL/GenBank/DDBJ whole genome shotgun (WGS) entry which is preliminary data.</text>
</comment>
<dbReference type="Proteomes" id="UP001501676">
    <property type="component" value="Unassembled WGS sequence"/>
</dbReference>
<accession>A0ABP6TAL0</accession>
<evidence type="ECO:0000313" key="3">
    <source>
        <dbReference type="Proteomes" id="UP001501676"/>
    </source>
</evidence>
<keyword evidence="3" id="KW-1185">Reference proteome</keyword>
<proteinExistence type="predicted"/>
<dbReference type="Pfam" id="PF02277">
    <property type="entry name" value="DBI_PRT"/>
    <property type="match status" value="1"/>
</dbReference>
<dbReference type="InterPro" id="IPR003200">
    <property type="entry name" value="Nict_dMeBzImd_PRibTrfase"/>
</dbReference>
<evidence type="ECO:0008006" key="4">
    <source>
        <dbReference type="Google" id="ProtNLM"/>
    </source>
</evidence>
<dbReference type="PANTHER" id="PTHR43463:SF1">
    <property type="entry name" value="NICOTINATE-NUCLEOTIDE--DIMETHYLBENZIMIDAZOLE PHOSPHORIBOSYLTRANSFERASE"/>
    <property type="match status" value="1"/>
</dbReference>
<dbReference type="EMBL" id="BAAAYN010000068">
    <property type="protein sequence ID" value="GAA3397620.1"/>
    <property type="molecule type" value="Genomic_DNA"/>
</dbReference>
<feature type="compositionally biased region" description="Low complexity" evidence="1">
    <location>
        <begin position="392"/>
        <end position="401"/>
    </location>
</feature>
<dbReference type="PANTHER" id="PTHR43463">
    <property type="entry name" value="NICOTINATE-NUCLEOTIDE--DIMETHYLBENZIMIDAZOLE PHOSPHORIBOSYLTRANSFERASE"/>
    <property type="match status" value="1"/>
</dbReference>
<dbReference type="SUPFAM" id="SSF52733">
    <property type="entry name" value="Nicotinate mononucleotide:5,6-dimethylbenzimidazole phosphoribosyltransferase (CobT)"/>
    <property type="match status" value="1"/>
</dbReference>
<dbReference type="RefSeq" id="WP_345733402.1">
    <property type="nucleotide sequence ID" value="NZ_BAAAYN010000068.1"/>
</dbReference>
<name>A0ABP6TAL0_9ACTN</name>
<reference evidence="3" key="1">
    <citation type="journal article" date="2019" name="Int. J. Syst. Evol. Microbiol.">
        <title>The Global Catalogue of Microorganisms (GCM) 10K type strain sequencing project: providing services to taxonomists for standard genome sequencing and annotation.</title>
        <authorList>
            <consortium name="The Broad Institute Genomics Platform"/>
            <consortium name="The Broad Institute Genome Sequencing Center for Infectious Disease"/>
            <person name="Wu L."/>
            <person name="Ma J."/>
        </authorList>
    </citation>
    <scope>NUCLEOTIDE SEQUENCE [LARGE SCALE GENOMIC DNA]</scope>
    <source>
        <strain evidence="3">JCM 9458</strain>
    </source>
</reference>
<sequence length="433" mass="43559">MTEPDVEGAPPPEPAAPPSLLESLVPVAADWAAGEAAEDRLAGWGAATGTLADLARWVGTVRPGEAPFQRIRLVAFAADHGVIERAAAEGAATEGAAAARALLAGEGALPLLARRADVSIRLVDAGLAGEPLPGDVSARRVRAGSPPVERHDPLTPDEVEAALDLGARVADEEVDAGADLVIPVVLTESAIVPATVLIGALCETEPVKALGYDAYVPDAVWIARCAAVRDGMYRVARAAATLATRRLLAIGGGADLAAAAGFLVRTAARRTPALLDGIGVAAAALVARALAPDAPGWWCAPHASGRAGEKQAFAALKLRPAVELGVRLGDGAAALLTLPLLTAAVELTASAPRVPTSEPEPVVVLDPDEVIGGVSGYDAGPRAPDPEPPTDDPASVDPALVDPDDPLAVDPEPPAARPAVPVQPGDGVAPSGG</sequence>
<feature type="region of interest" description="Disordered" evidence="1">
    <location>
        <begin position="367"/>
        <end position="433"/>
    </location>
</feature>
<evidence type="ECO:0000313" key="2">
    <source>
        <dbReference type="EMBL" id="GAA3397620.1"/>
    </source>
</evidence>
<protein>
    <recommendedName>
        <fullName evidence="4">Nicotinate-nucleotide--dimethylbenzimidazole phosphoribosyltransferase</fullName>
    </recommendedName>
</protein>
<evidence type="ECO:0000256" key="1">
    <source>
        <dbReference type="SAM" id="MobiDB-lite"/>
    </source>
</evidence>
<dbReference type="InterPro" id="IPR036087">
    <property type="entry name" value="Nict_dMeBzImd_PRibTrfase_sf"/>
</dbReference>
<dbReference type="Gene3D" id="3.40.50.10210">
    <property type="match status" value="1"/>
</dbReference>